<dbReference type="PRINTS" id="PR00082">
    <property type="entry name" value="GLFDHDRGNASE"/>
</dbReference>
<keyword evidence="5" id="KW-0520">NAD</keyword>
<feature type="binding site" evidence="5">
    <location>
        <position position="345"/>
    </location>
    <ligand>
        <name>substrate</name>
    </ligand>
</feature>
<protein>
    <recommendedName>
        <fullName evidence="3">Glutamate dehydrogenase</fullName>
    </recommendedName>
</protein>
<dbReference type="PANTHER" id="PTHR11606">
    <property type="entry name" value="GLUTAMATE DEHYDROGENASE"/>
    <property type="match status" value="1"/>
</dbReference>
<dbReference type="InterPro" id="IPR046346">
    <property type="entry name" value="Aminoacid_DH-like_N_sf"/>
</dbReference>
<comment type="caution">
    <text evidence="9">The sequence shown here is derived from an EMBL/GenBank/DDBJ whole genome shotgun (WGS) entry which is preliminary data.</text>
</comment>
<dbReference type="Pfam" id="PF00208">
    <property type="entry name" value="ELFV_dehydrog"/>
    <property type="match status" value="1"/>
</dbReference>
<evidence type="ECO:0000313" key="9">
    <source>
        <dbReference type="EMBL" id="PIR06573.1"/>
    </source>
</evidence>
<dbReference type="InterPro" id="IPR014362">
    <property type="entry name" value="Glu_DH"/>
</dbReference>
<dbReference type="InterPro" id="IPR006097">
    <property type="entry name" value="Glu/Leu/Phe/Val/Trp_DH_dimer"/>
</dbReference>
<dbReference type="PANTHER" id="PTHR11606:SF13">
    <property type="entry name" value="GLUTAMATE DEHYDROGENASE 1, MITOCHONDRIAL"/>
    <property type="match status" value="1"/>
</dbReference>
<evidence type="ECO:0000256" key="7">
    <source>
        <dbReference type="RuleBase" id="RU004417"/>
    </source>
</evidence>
<dbReference type="Pfam" id="PF02812">
    <property type="entry name" value="ELFV_dehydrog_N"/>
    <property type="match status" value="1"/>
</dbReference>
<dbReference type="InterPro" id="IPR006096">
    <property type="entry name" value="Glu/Leu/Phe/Val/Trp_DH_C"/>
</dbReference>
<reference evidence="9 10" key="1">
    <citation type="submission" date="2017-09" db="EMBL/GenBank/DDBJ databases">
        <title>Depth-based differentiation of microbial function through sediment-hosted aquifers and enrichment of novel symbionts in the deep terrestrial subsurface.</title>
        <authorList>
            <person name="Probst A.J."/>
            <person name="Ladd B."/>
            <person name="Jarett J.K."/>
            <person name="Geller-Mcgrath D.E."/>
            <person name="Sieber C.M."/>
            <person name="Emerson J.B."/>
            <person name="Anantharaman K."/>
            <person name="Thomas B.C."/>
            <person name="Malmstrom R."/>
            <person name="Stieglmeier M."/>
            <person name="Klingl A."/>
            <person name="Woyke T."/>
            <person name="Ryan C.M."/>
            <person name="Banfield J.F."/>
        </authorList>
    </citation>
    <scope>NUCLEOTIDE SEQUENCE [LARGE SCALE GENOMIC DNA]</scope>
    <source>
        <strain evidence="9">CG11_big_fil_rev_8_21_14_0_20_36_20</strain>
    </source>
</reference>
<feature type="domain" description="Glutamate/phenylalanine/leucine/valine/L-tryptophan dehydrogenase C-terminal" evidence="8">
    <location>
        <begin position="179"/>
        <end position="406"/>
    </location>
</feature>
<dbReference type="Gene3D" id="3.40.50.10860">
    <property type="entry name" value="Leucine Dehydrogenase, chain A, domain 1"/>
    <property type="match status" value="1"/>
</dbReference>
<dbReference type="GO" id="GO:0004352">
    <property type="term" value="F:glutamate dehydrogenase (NAD+) activity"/>
    <property type="evidence" value="ECO:0007669"/>
    <property type="project" value="TreeGrafter"/>
</dbReference>
<dbReference type="InterPro" id="IPR006095">
    <property type="entry name" value="Glu/Leu/Phe/Val/Trp_DH"/>
</dbReference>
<dbReference type="EMBL" id="PCWQ01000012">
    <property type="protein sequence ID" value="PIR06573.1"/>
    <property type="molecule type" value="Genomic_DNA"/>
</dbReference>
<feature type="site" description="Important for catalysis" evidence="6">
    <location>
        <position position="142"/>
    </location>
</feature>
<organism evidence="9 10">
    <name type="scientific">Candidatus Komeilibacteria bacterium CG11_big_fil_rev_8_21_14_0_20_36_20</name>
    <dbReference type="NCBI Taxonomy" id="1974477"/>
    <lineage>
        <taxon>Bacteria</taxon>
        <taxon>Candidatus Komeiliibacteriota</taxon>
    </lineage>
</organism>
<dbReference type="InterPro" id="IPR033524">
    <property type="entry name" value="Glu/Leu/Phe/Val_DH_AS"/>
</dbReference>
<dbReference type="GO" id="GO:0000166">
    <property type="term" value="F:nucleotide binding"/>
    <property type="evidence" value="ECO:0007669"/>
    <property type="project" value="UniProtKB-KW"/>
</dbReference>
<name>A0A2H0NCF8_9BACT</name>
<keyword evidence="5" id="KW-0547">Nucleotide-binding</keyword>
<dbReference type="AlphaFoldDB" id="A0A2H0NCF8"/>
<dbReference type="InterPro" id="IPR033922">
    <property type="entry name" value="NAD_bind_Glu_DH"/>
</dbReference>
<comment type="similarity">
    <text evidence="1 3 7">Belongs to the Glu/Leu/Phe/Val dehydrogenases family.</text>
</comment>
<dbReference type="SMART" id="SM00839">
    <property type="entry name" value="ELFV_dehydrog"/>
    <property type="match status" value="1"/>
</dbReference>
<accession>A0A2H0NCF8</accession>
<evidence type="ECO:0000256" key="6">
    <source>
        <dbReference type="PIRSR" id="PIRSR000185-3"/>
    </source>
</evidence>
<evidence type="ECO:0000256" key="3">
    <source>
        <dbReference type="PIRNR" id="PIRNR000185"/>
    </source>
</evidence>
<proteinExistence type="inferred from homology"/>
<dbReference type="InterPro" id="IPR036291">
    <property type="entry name" value="NAD(P)-bd_dom_sf"/>
</dbReference>
<evidence type="ECO:0000256" key="5">
    <source>
        <dbReference type="PIRSR" id="PIRSR000185-2"/>
    </source>
</evidence>
<gene>
    <name evidence="9" type="ORF">COV55_03550</name>
</gene>
<dbReference type="Gene3D" id="3.40.50.720">
    <property type="entry name" value="NAD(P)-binding Rossmann-like Domain"/>
    <property type="match status" value="1"/>
</dbReference>
<evidence type="ECO:0000256" key="2">
    <source>
        <dbReference type="ARBA" id="ARBA00023002"/>
    </source>
</evidence>
<evidence type="ECO:0000259" key="8">
    <source>
        <dbReference type="SMART" id="SM00839"/>
    </source>
</evidence>
<feature type="binding site" evidence="5">
    <location>
        <position position="90"/>
    </location>
    <ligand>
        <name>substrate</name>
    </ligand>
</feature>
<feature type="binding site" evidence="5">
    <location>
        <position position="186"/>
    </location>
    <ligand>
        <name>NAD(+)</name>
        <dbReference type="ChEBI" id="CHEBI:57540"/>
    </ligand>
</feature>
<dbReference type="SUPFAM" id="SSF51735">
    <property type="entry name" value="NAD(P)-binding Rossmann-fold domains"/>
    <property type="match status" value="1"/>
</dbReference>
<evidence type="ECO:0000256" key="1">
    <source>
        <dbReference type="ARBA" id="ARBA00006382"/>
    </source>
</evidence>
<feature type="binding site" evidence="5">
    <location>
        <position position="217"/>
    </location>
    <ligand>
        <name>NAD(+)</name>
        <dbReference type="ChEBI" id="CHEBI:57540"/>
    </ligand>
</feature>
<evidence type="ECO:0000256" key="4">
    <source>
        <dbReference type="PIRSR" id="PIRSR000185-1"/>
    </source>
</evidence>
<dbReference type="PIRSF" id="PIRSF000185">
    <property type="entry name" value="Glu_DH"/>
    <property type="match status" value="1"/>
</dbReference>
<sequence>MNAYQNALKQLTTAAEIINLDKKILKKLNQPDKIAQADLSVQMDNGQEKKFLAYRVQYDNSRGPYKGGIRFHHEVNLDEVKALSLWMAIKCAVVDIPLGGAKGGVVVDPKILSQLEIEQLSRAWVRAFQNIIGPDKDIPAPDVYTNPQIMAWMADEYSKLVGQKTLGVVTGKPLDQGGSQGRDKATAKGGFYVLTEAIKQLNLKPENLTVAIQGFGNAGSVMAELLFQAGYKIIALADSKSVIYNPIGFDIDKVIEYKKQNKALQGFAGSKEISIEDFFALDVDIVIPAALENQITADNVNDIKAKIILELANGPVTPGADQILQQKGIVDIPDVLANAGGVTVSYFEWKQNLEDKYLSEEEVNQKLKEKMITAWQVVWQTAEKYKVDLRTAAFITALERIAKATK</sequence>
<dbReference type="PROSITE" id="PS00074">
    <property type="entry name" value="GLFV_DEHYDROGENASE"/>
    <property type="match status" value="1"/>
</dbReference>
<dbReference type="SUPFAM" id="SSF53223">
    <property type="entry name" value="Aminoacid dehydrogenase-like, N-terminal domain"/>
    <property type="match status" value="1"/>
</dbReference>
<dbReference type="GO" id="GO:0006538">
    <property type="term" value="P:L-glutamate catabolic process"/>
    <property type="evidence" value="ECO:0007669"/>
    <property type="project" value="TreeGrafter"/>
</dbReference>
<feature type="binding site" evidence="5">
    <location>
        <position position="66"/>
    </location>
    <ligand>
        <name>substrate</name>
    </ligand>
</feature>
<evidence type="ECO:0000313" key="10">
    <source>
        <dbReference type="Proteomes" id="UP000230564"/>
    </source>
</evidence>
<feature type="active site" description="Proton donor" evidence="4">
    <location>
        <position position="102"/>
    </location>
</feature>
<dbReference type="Proteomes" id="UP000230564">
    <property type="component" value="Unassembled WGS sequence"/>
</dbReference>
<keyword evidence="2 3" id="KW-0560">Oxidoreductase</keyword>
<dbReference type="CDD" id="cd01076">
    <property type="entry name" value="NAD_bind_1_Glu_DH"/>
    <property type="match status" value="1"/>
</dbReference>